<proteinExistence type="predicted"/>
<dbReference type="AlphaFoldDB" id="A0A0F9KBE5"/>
<evidence type="ECO:0000313" key="1">
    <source>
        <dbReference type="EMBL" id="KKM79469.1"/>
    </source>
</evidence>
<accession>A0A0F9KBE5</accession>
<organism evidence="1">
    <name type="scientific">marine sediment metagenome</name>
    <dbReference type="NCBI Taxonomy" id="412755"/>
    <lineage>
        <taxon>unclassified sequences</taxon>
        <taxon>metagenomes</taxon>
        <taxon>ecological metagenomes</taxon>
    </lineage>
</organism>
<sequence length="113" mass="11824">MAVTTNNFETVAPTGLLSTNSYVALAPIDTGPWLSLAYTITVVTNDLKWTVYGANASDYSDEQVVQSEATVAAGATGTYAVAQAPYRYYRIKIKAAVADTHGTATVVGIAKAS</sequence>
<name>A0A0F9KBE5_9ZZZZ</name>
<dbReference type="EMBL" id="LAZR01008329">
    <property type="protein sequence ID" value="KKM79469.1"/>
    <property type="molecule type" value="Genomic_DNA"/>
</dbReference>
<gene>
    <name evidence="1" type="ORF">LCGC14_1349610</name>
</gene>
<protein>
    <submittedName>
        <fullName evidence="1">Uncharacterized protein</fullName>
    </submittedName>
</protein>
<comment type="caution">
    <text evidence="1">The sequence shown here is derived from an EMBL/GenBank/DDBJ whole genome shotgun (WGS) entry which is preliminary data.</text>
</comment>
<reference evidence="1" key="1">
    <citation type="journal article" date="2015" name="Nature">
        <title>Complex archaea that bridge the gap between prokaryotes and eukaryotes.</title>
        <authorList>
            <person name="Spang A."/>
            <person name="Saw J.H."/>
            <person name="Jorgensen S.L."/>
            <person name="Zaremba-Niedzwiedzka K."/>
            <person name="Martijn J."/>
            <person name="Lind A.E."/>
            <person name="van Eijk R."/>
            <person name="Schleper C."/>
            <person name="Guy L."/>
            <person name="Ettema T.J."/>
        </authorList>
    </citation>
    <scope>NUCLEOTIDE SEQUENCE</scope>
</reference>